<protein>
    <recommendedName>
        <fullName evidence="5">Testicular haploid expressed protein</fullName>
    </recommendedName>
</protein>
<evidence type="ECO:0008006" key="5">
    <source>
        <dbReference type="Google" id="ProtNLM"/>
    </source>
</evidence>
<dbReference type="GO" id="GO:0007283">
    <property type="term" value="P:spermatogenesis"/>
    <property type="evidence" value="ECO:0007669"/>
    <property type="project" value="TreeGrafter"/>
</dbReference>
<organism evidence="3 4">
    <name type="scientific">Dreissena polymorpha</name>
    <name type="common">Zebra mussel</name>
    <name type="synonym">Mytilus polymorpha</name>
    <dbReference type="NCBI Taxonomy" id="45954"/>
    <lineage>
        <taxon>Eukaryota</taxon>
        <taxon>Metazoa</taxon>
        <taxon>Spiralia</taxon>
        <taxon>Lophotrochozoa</taxon>
        <taxon>Mollusca</taxon>
        <taxon>Bivalvia</taxon>
        <taxon>Autobranchia</taxon>
        <taxon>Heteroconchia</taxon>
        <taxon>Euheterodonta</taxon>
        <taxon>Imparidentia</taxon>
        <taxon>Neoheterodontei</taxon>
        <taxon>Myida</taxon>
        <taxon>Dreissenoidea</taxon>
        <taxon>Dreissenidae</taxon>
        <taxon>Dreissena</taxon>
    </lineage>
</organism>
<gene>
    <name evidence="3" type="ORF">DPMN_102590</name>
</gene>
<evidence type="ECO:0000256" key="2">
    <source>
        <dbReference type="SAM" id="MobiDB-lite"/>
    </source>
</evidence>
<dbReference type="AlphaFoldDB" id="A0A9D4LLL7"/>
<feature type="region of interest" description="Disordered" evidence="2">
    <location>
        <begin position="1"/>
        <end position="22"/>
    </location>
</feature>
<dbReference type="PANTHER" id="PTHR15901">
    <property type="entry name" value="TESTICULAR HAPLOID EXPRESSED GENE PROTEIN"/>
    <property type="match status" value="1"/>
</dbReference>
<dbReference type="Proteomes" id="UP000828390">
    <property type="component" value="Unassembled WGS sequence"/>
</dbReference>
<dbReference type="Pfam" id="PF14912">
    <property type="entry name" value="THEG"/>
    <property type="match status" value="3"/>
</dbReference>
<keyword evidence="4" id="KW-1185">Reference proteome</keyword>
<dbReference type="PANTHER" id="PTHR15901:SF16">
    <property type="entry name" value="TESTICULAR HAPLOID EXPRESSED GENE PROTEIN"/>
    <property type="match status" value="1"/>
</dbReference>
<evidence type="ECO:0000313" key="4">
    <source>
        <dbReference type="Proteomes" id="UP000828390"/>
    </source>
</evidence>
<keyword evidence="1" id="KW-0677">Repeat</keyword>
<comment type="caution">
    <text evidence="3">The sequence shown here is derived from an EMBL/GenBank/DDBJ whole genome shotgun (WGS) entry which is preliminary data.</text>
</comment>
<dbReference type="InterPro" id="IPR042401">
    <property type="entry name" value="SPMAP2-like"/>
</dbReference>
<feature type="compositionally biased region" description="Basic and acidic residues" evidence="2">
    <location>
        <begin position="8"/>
        <end position="17"/>
    </location>
</feature>
<reference evidence="3" key="2">
    <citation type="submission" date="2020-11" db="EMBL/GenBank/DDBJ databases">
        <authorList>
            <person name="McCartney M.A."/>
            <person name="Auch B."/>
            <person name="Kono T."/>
            <person name="Mallez S."/>
            <person name="Becker A."/>
            <person name="Gohl D.M."/>
            <person name="Silverstein K.A.T."/>
            <person name="Koren S."/>
            <person name="Bechman K.B."/>
            <person name="Herman A."/>
            <person name="Abrahante J.E."/>
            <person name="Garbe J."/>
        </authorList>
    </citation>
    <scope>NUCLEOTIDE SEQUENCE</scope>
    <source>
        <strain evidence="3">Duluth1</strain>
        <tissue evidence="3">Whole animal</tissue>
    </source>
</reference>
<dbReference type="InterPro" id="IPR006623">
    <property type="entry name" value="THEG"/>
</dbReference>
<reference evidence="3" key="1">
    <citation type="journal article" date="2019" name="bioRxiv">
        <title>The Genome of the Zebra Mussel, Dreissena polymorpha: A Resource for Invasive Species Research.</title>
        <authorList>
            <person name="McCartney M.A."/>
            <person name="Auch B."/>
            <person name="Kono T."/>
            <person name="Mallez S."/>
            <person name="Zhang Y."/>
            <person name="Obille A."/>
            <person name="Becker A."/>
            <person name="Abrahante J.E."/>
            <person name="Garbe J."/>
            <person name="Badalamenti J.P."/>
            <person name="Herman A."/>
            <person name="Mangelson H."/>
            <person name="Liachko I."/>
            <person name="Sullivan S."/>
            <person name="Sone E.D."/>
            <person name="Koren S."/>
            <person name="Silverstein K.A.T."/>
            <person name="Beckman K.B."/>
            <person name="Gohl D.M."/>
        </authorList>
    </citation>
    <scope>NUCLEOTIDE SEQUENCE</scope>
    <source>
        <strain evidence="3">Duluth1</strain>
        <tissue evidence="3">Whole animal</tissue>
    </source>
</reference>
<evidence type="ECO:0000313" key="3">
    <source>
        <dbReference type="EMBL" id="KAH3859767.1"/>
    </source>
</evidence>
<sequence length="255" mass="29539">MSAAVEEQSNRRIDVLSRPKQVPPGFLEDRRSVYWVDYVPPRPGPDNTTQIIATQRVQQLAQHRAPHPSWKGDRITPVWAVSEQAKNAPTTERILQLSRHKTIHLDHKLERSPYMTVAESAKNASPSQRIEQLALPKPRQDRYGVYETEWGQYNPVPETALRSTHTERIETLAMAKNYHKDFKDERPVQWLVENSALNAIATLRLQQLARPRSRTMIKDDYDPYRVSPSAKRARCTPRVEELCVPLPRKIRTKKI</sequence>
<dbReference type="EMBL" id="JAIWYP010000003">
    <property type="protein sequence ID" value="KAH3859767.1"/>
    <property type="molecule type" value="Genomic_DNA"/>
</dbReference>
<proteinExistence type="predicted"/>
<accession>A0A9D4LLL7</accession>
<evidence type="ECO:0000256" key="1">
    <source>
        <dbReference type="ARBA" id="ARBA00022737"/>
    </source>
</evidence>
<name>A0A9D4LLL7_DREPO</name>
<dbReference type="OrthoDB" id="25466at2759"/>
<dbReference type="SMART" id="SM00705">
    <property type="entry name" value="THEG"/>
    <property type="match status" value="6"/>
</dbReference>